<dbReference type="PANTHER" id="PTHR36121">
    <property type="entry name" value="PROTEIN SXY"/>
    <property type="match status" value="1"/>
</dbReference>
<reference evidence="4 5" key="1">
    <citation type="submission" date="2022-04" db="EMBL/GenBank/DDBJ databases">
        <title>Proposal of a three novel species of Scandinavium, Scandinavium hiltneri, Scandinavium manionii, Scandinavium tedordense.</title>
        <authorList>
            <person name="Maddock D.W."/>
            <person name="Brady C.L."/>
            <person name="Denman S."/>
            <person name="Arnold D."/>
        </authorList>
    </citation>
    <scope>NUCLEOTIDE SEQUENCE [LARGE SCALE GENOMIC DNA]</scope>
    <source>
        <strain evidence="4 5">H11S7</strain>
    </source>
</reference>
<dbReference type="Proteomes" id="UP001205357">
    <property type="component" value="Unassembled WGS sequence"/>
</dbReference>
<evidence type="ECO:0000259" key="3">
    <source>
        <dbReference type="Pfam" id="PF04994"/>
    </source>
</evidence>
<keyword evidence="1" id="KW-0812">Transmembrane</keyword>
<feature type="domain" description="TfoX C-terminal" evidence="3">
    <location>
        <begin position="117"/>
        <end position="194"/>
    </location>
</feature>
<gene>
    <name evidence="4" type="ORF">MUU47_19045</name>
</gene>
<dbReference type="InterPro" id="IPR047525">
    <property type="entry name" value="TfoX-like"/>
</dbReference>
<feature type="domain" description="TfoX N-terminal" evidence="2">
    <location>
        <begin position="15"/>
        <end position="104"/>
    </location>
</feature>
<dbReference type="RefSeq" id="WP_258989732.1">
    <property type="nucleotide sequence ID" value="NZ_JALIGE010000076.1"/>
</dbReference>
<evidence type="ECO:0000313" key="5">
    <source>
        <dbReference type="Proteomes" id="UP001205357"/>
    </source>
</evidence>
<dbReference type="Gene3D" id="3.30.1460.30">
    <property type="entry name" value="YgaC/TfoX-N like chaperone"/>
    <property type="match status" value="1"/>
</dbReference>
<protein>
    <submittedName>
        <fullName evidence="4">TfoX/Sxy family DNA transformation protein</fullName>
    </submittedName>
</protein>
<evidence type="ECO:0000256" key="1">
    <source>
        <dbReference type="SAM" id="Phobius"/>
    </source>
</evidence>
<comment type="caution">
    <text evidence="4">The sequence shown here is derived from an EMBL/GenBank/DDBJ whole genome shotgun (WGS) entry which is preliminary data.</text>
</comment>
<dbReference type="InterPro" id="IPR007077">
    <property type="entry name" value="TfoX_C"/>
</dbReference>
<evidence type="ECO:0000313" key="4">
    <source>
        <dbReference type="EMBL" id="MCS2163180.1"/>
    </source>
</evidence>
<dbReference type="SUPFAM" id="SSF159894">
    <property type="entry name" value="YgaC/TfoX-N like"/>
    <property type="match status" value="1"/>
</dbReference>
<dbReference type="EMBL" id="JALIGE010000076">
    <property type="protein sequence ID" value="MCS2163180.1"/>
    <property type="molecule type" value="Genomic_DNA"/>
</dbReference>
<keyword evidence="5" id="KW-1185">Reference proteome</keyword>
<accession>A0ABT2E5L2</accession>
<proteinExistence type="predicted"/>
<dbReference type="Gene3D" id="1.10.150.20">
    <property type="entry name" value="5' to 3' exonuclease, C-terminal subdomain"/>
    <property type="match status" value="1"/>
</dbReference>
<dbReference type="InterPro" id="IPR026256">
    <property type="entry name" value="TfoX-like_gammaprotbact"/>
</dbReference>
<organism evidence="4 5">
    <name type="scientific">Scandinavium hiltneri</name>
    <dbReference type="NCBI Taxonomy" id="2926519"/>
    <lineage>
        <taxon>Bacteria</taxon>
        <taxon>Pseudomonadati</taxon>
        <taxon>Pseudomonadota</taxon>
        <taxon>Gammaproteobacteria</taxon>
        <taxon>Enterobacterales</taxon>
        <taxon>Enterobacteriaceae</taxon>
        <taxon>Scandinavium</taxon>
    </lineage>
</organism>
<name>A0ABT2E5L2_9ENTR</name>
<keyword evidence="1" id="KW-0472">Membrane</keyword>
<evidence type="ECO:0000259" key="2">
    <source>
        <dbReference type="Pfam" id="PF04993"/>
    </source>
</evidence>
<dbReference type="PIRSF" id="PIRSF028788">
    <property type="entry name" value="TfoX_Sxy"/>
    <property type="match status" value="1"/>
</dbReference>
<dbReference type="Pfam" id="PF04994">
    <property type="entry name" value="TfoX_C"/>
    <property type="match status" value="1"/>
</dbReference>
<keyword evidence="1" id="KW-1133">Transmembrane helix</keyword>
<sequence>MGKISIKRIYQCEECLSSLGKIHHRALFGGYSLSIDDTVFAMVAHGELYLRVCEQSATYNVATPQRLLTLVKRGRPISLNYYWVDENLWQDQSLLLNMSAMSLRGAQNEKQRRSDPQRMRNLPNISFQLELLLTEAGIHDLDTLQKLGAAAAWYRLRAMRKDLSINVLFALEGAITGIHAAIIPLHRRQHLLEWAETLTGKKKAMPEEG</sequence>
<dbReference type="InterPro" id="IPR007076">
    <property type="entry name" value="TfoX_N"/>
</dbReference>
<feature type="transmembrane region" description="Helical" evidence="1">
    <location>
        <begin position="163"/>
        <end position="183"/>
    </location>
</feature>
<dbReference type="PANTHER" id="PTHR36121:SF1">
    <property type="entry name" value="PROTEIN SXY"/>
    <property type="match status" value="1"/>
</dbReference>
<dbReference type="Pfam" id="PF04993">
    <property type="entry name" value="TfoX_N"/>
    <property type="match status" value="1"/>
</dbReference>